<dbReference type="Proteomes" id="UP001158066">
    <property type="component" value="Unassembled WGS sequence"/>
</dbReference>
<dbReference type="PROSITE" id="PS50885">
    <property type="entry name" value="HAMP"/>
    <property type="match status" value="1"/>
</dbReference>
<dbReference type="RefSeq" id="WP_283409729.1">
    <property type="nucleotide sequence ID" value="NZ_FXUF01000009.1"/>
</dbReference>
<dbReference type="InterPro" id="IPR050640">
    <property type="entry name" value="Bact_2-comp_sensor_kinase"/>
</dbReference>
<keyword evidence="6" id="KW-0418">Kinase</keyword>
<evidence type="ECO:0000313" key="6">
    <source>
        <dbReference type="EMBL" id="SMP61585.1"/>
    </source>
</evidence>
<dbReference type="SUPFAM" id="SSF55874">
    <property type="entry name" value="ATPase domain of HSP90 chaperone/DNA topoisomerase II/histidine kinase"/>
    <property type="match status" value="1"/>
</dbReference>
<dbReference type="GO" id="GO:0016020">
    <property type="term" value="C:membrane"/>
    <property type="evidence" value="ECO:0007669"/>
    <property type="project" value="UniProtKB-SubCell"/>
</dbReference>
<dbReference type="SUPFAM" id="SSF158472">
    <property type="entry name" value="HAMP domain-like"/>
    <property type="match status" value="1"/>
</dbReference>
<dbReference type="EMBL" id="FXUF01000009">
    <property type="protein sequence ID" value="SMP61585.1"/>
    <property type="molecule type" value="Genomic_DNA"/>
</dbReference>
<evidence type="ECO:0000256" key="3">
    <source>
        <dbReference type="ARBA" id="ARBA00022679"/>
    </source>
</evidence>
<keyword evidence="4" id="KW-0812">Transmembrane</keyword>
<dbReference type="GO" id="GO:0000155">
    <property type="term" value="F:phosphorelay sensor kinase activity"/>
    <property type="evidence" value="ECO:0007669"/>
    <property type="project" value="InterPro"/>
</dbReference>
<organism evidence="6 7">
    <name type="scientific">Anoxynatronum buryatiense</name>
    <dbReference type="NCBI Taxonomy" id="489973"/>
    <lineage>
        <taxon>Bacteria</taxon>
        <taxon>Bacillati</taxon>
        <taxon>Bacillota</taxon>
        <taxon>Clostridia</taxon>
        <taxon>Eubacteriales</taxon>
        <taxon>Clostridiaceae</taxon>
        <taxon>Anoxynatronum</taxon>
    </lineage>
</organism>
<protein>
    <submittedName>
        <fullName evidence="6">Two-component system, sensor histidine kinase YesM</fullName>
    </submittedName>
</protein>
<comment type="caution">
    <text evidence="6">The sequence shown here is derived from an EMBL/GenBank/DDBJ whole genome shotgun (WGS) entry which is preliminary data.</text>
</comment>
<comment type="subcellular location">
    <subcellularLocation>
        <location evidence="1">Membrane</location>
    </subcellularLocation>
</comment>
<evidence type="ECO:0000256" key="1">
    <source>
        <dbReference type="ARBA" id="ARBA00004370"/>
    </source>
</evidence>
<accession>A0AA45WX02</accession>
<evidence type="ECO:0000259" key="5">
    <source>
        <dbReference type="PROSITE" id="PS50885"/>
    </source>
</evidence>
<keyword evidence="2" id="KW-0597">Phosphoprotein</keyword>
<dbReference type="AlphaFoldDB" id="A0AA45WX02"/>
<dbReference type="CDD" id="cd06225">
    <property type="entry name" value="HAMP"/>
    <property type="match status" value="1"/>
</dbReference>
<dbReference type="InterPro" id="IPR036890">
    <property type="entry name" value="HATPase_C_sf"/>
</dbReference>
<keyword evidence="4" id="KW-1133">Transmembrane helix</keyword>
<feature type="transmembrane region" description="Helical" evidence="4">
    <location>
        <begin position="6"/>
        <end position="27"/>
    </location>
</feature>
<dbReference type="Pfam" id="PF00672">
    <property type="entry name" value="HAMP"/>
    <property type="match status" value="1"/>
</dbReference>
<dbReference type="Gene3D" id="6.10.340.10">
    <property type="match status" value="1"/>
</dbReference>
<sequence>MRYSIKAQMITVILLTFAILLTGYLYVMNQKIKADVSQITHQQTSQLVDARANQISHWIEQRKIEMQMMADHIINSEMSGIEARDYINETYVQKNDHYLDMGIVKYGGYQVGQDGIGKSIAQESHYREALLESARFKLSRLNFSEGKRTVTLLYRVGGVNRDIEFLFAEISMESILRIIGKIKVYDGVGELMIRGEPLLLGEEEENLKRCVDECQVFQTEIQAARGWSLKYFICQDNMNGLNHRIRNSLIIFGILVSIIMSFLTTLGFKTIIQPIEQLEERMKQVEKGDLTVRLETRRQDEIGRLIGNFNGMVSTLDKMNYQEKEMRLRIMQEQIKPHFLYNTLDTIKWIEMEENTEEVVALIDALSSYFRIGLSGGKSKITMDQEMEHADSYLQILKVRYEDRLNYTIHYDESLLDCLVIRVLLQPLIENAVIHGVAKKEMGGEVMVNAVKTAAGIELSVTNDAQTDPETVALLNQMLQSNQRDHRIKGMGLYNVNHRIRLEYGEVYGIRIVSENGQTRVVATLPEIRKGI</sequence>
<dbReference type="PANTHER" id="PTHR34220:SF7">
    <property type="entry name" value="SENSOR HISTIDINE KINASE YPDA"/>
    <property type="match status" value="1"/>
</dbReference>
<proteinExistence type="predicted"/>
<keyword evidence="4" id="KW-0472">Membrane</keyword>
<evidence type="ECO:0000256" key="4">
    <source>
        <dbReference type="SAM" id="Phobius"/>
    </source>
</evidence>
<dbReference type="PANTHER" id="PTHR34220">
    <property type="entry name" value="SENSOR HISTIDINE KINASE YPDA"/>
    <property type="match status" value="1"/>
</dbReference>
<keyword evidence="3" id="KW-0808">Transferase</keyword>
<feature type="domain" description="HAMP" evidence="5">
    <location>
        <begin position="269"/>
        <end position="321"/>
    </location>
</feature>
<dbReference type="Gene3D" id="3.30.565.10">
    <property type="entry name" value="Histidine kinase-like ATPase, C-terminal domain"/>
    <property type="match status" value="1"/>
</dbReference>
<reference evidence="6" key="1">
    <citation type="submission" date="2017-05" db="EMBL/GenBank/DDBJ databases">
        <authorList>
            <person name="Varghese N."/>
            <person name="Submissions S."/>
        </authorList>
    </citation>
    <scope>NUCLEOTIDE SEQUENCE</scope>
    <source>
        <strain evidence="6">Su22</strain>
    </source>
</reference>
<name>A0AA45WX02_9CLOT</name>
<evidence type="ECO:0000313" key="7">
    <source>
        <dbReference type="Proteomes" id="UP001158066"/>
    </source>
</evidence>
<dbReference type="InterPro" id="IPR010559">
    <property type="entry name" value="Sig_transdc_His_kin_internal"/>
</dbReference>
<dbReference type="Pfam" id="PF06580">
    <property type="entry name" value="His_kinase"/>
    <property type="match status" value="1"/>
</dbReference>
<feature type="transmembrane region" description="Helical" evidence="4">
    <location>
        <begin position="248"/>
        <end position="268"/>
    </location>
</feature>
<keyword evidence="7" id="KW-1185">Reference proteome</keyword>
<dbReference type="InterPro" id="IPR003660">
    <property type="entry name" value="HAMP_dom"/>
</dbReference>
<dbReference type="SMART" id="SM00304">
    <property type="entry name" value="HAMP"/>
    <property type="match status" value="1"/>
</dbReference>
<evidence type="ECO:0000256" key="2">
    <source>
        <dbReference type="ARBA" id="ARBA00022553"/>
    </source>
</evidence>
<gene>
    <name evidence="6" type="ORF">SAMN06296020_10973</name>
</gene>